<reference evidence="3 4" key="1">
    <citation type="submission" date="2020-02" db="EMBL/GenBank/DDBJ databases">
        <title>Acidophilic actinobacteria isolated from forest soil.</title>
        <authorList>
            <person name="Golinska P."/>
        </authorList>
    </citation>
    <scope>NUCLEOTIDE SEQUENCE [LARGE SCALE GENOMIC DNA]</scope>
    <source>
        <strain evidence="3 4">NL8</strain>
    </source>
</reference>
<keyword evidence="2" id="KW-0732">Signal</keyword>
<feature type="region of interest" description="Disordered" evidence="1">
    <location>
        <begin position="30"/>
        <end position="76"/>
    </location>
</feature>
<dbReference type="EMBL" id="JAAFYZ010000110">
    <property type="protein sequence ID" value="MBS2550661.1"/>
    <property type="molecule type" value="Genomic_DNA"/>
</dbReference>
<evidence type="ECO:0000313" key="3">
    <source>
        <dbReference type="EMBL" id="MBS2550661.1"/>
    </source>
</evidence>
<feature type="compositionally biased region" description="Low complexity" evidence="1">
    <location>
        <begin position="61"/>
        <end position="76"/>
    </location>
</feature>
<feature type="region of interest" description="Disordered" evidence="1">
    <location>
        <begin position="116"/>
        <end position="135"/>
    </location>
</feature>
<dbReference type="Proteomes" id="UP000730482">
    <property type="component" value="Unassembled WGS sequence"/>
</dbReference>
<gene>
    <name evidence="3" type="ORF">KGQ19_27695</name>
</gene>
<organism evidence="3 4">
    <name type="scientific">Catenulispora pinistramenti</name>
    <dbReference type="NCBI Taxonomy" id="2705254"/>
    <lineage>
        <taxon>Bacteria</taxon>
        <taxon>Bacillati</taxon>
        <taxon>Actinomycetota</taxon>
        <taxon>Actinomycetes</taxon>
        <taxon>Catenulisporales</taxon>
        <taxon>Catenulisporaceae</taxon>
        <taxon>Catenulispora</taxon>
    </lineage>
</organism>
<evidence type="ECO:0008006" key="5">
    <source>
        <dbReference type="Google" id="ProtNLM"/>
    </source>
</evidence>
<evidence type="ECO:0000313" key="4">
    <source>
        <dbReference type="Proteomes" id="UP000730482"/>
    </source>
</evidence>
<sequence>MVNSLTSRSRVRVGGSALAGLLLAASLAACGSSGSSGSNTNSSDQSTDSGASGDSGGSASGGDTSSAPPSPTAMSSAAYAQSLTSVSAQLAPDVAAVVNAETPDAAKTALSKLSTDANNLSSGLPSDPPDALSAPTQQLSTALGTLSTSADSTANDVGAAVCTSASALAEFTRSDGAKAMRDAATALGAVDPAYGKDVAGFLPAPIADQTRQLGNGQVLRHSSGPGSLTINNSGTDAVVTLTKVGTKTPVASVYVRGNGDTTLDDIPGDTFDIYVSSGTDWDSAAQKFTRQCSFQKTDSTWDFSDSNWSLTLTPVENGNLTVSQLGAGDAPNP</sequence>
<accession>A0ABS5KX58</accession>
<evidence type="ECO:0000256" key="2">
    <source>
        <dbReference type="SAM" id="SignalP"/>
    </source>
</evidence>
<dbReference type="RefSeq" id="WP_212013904.1">
    <property type="nucleotide sequence ID" value="NZ_JAAFYZ010000110.1"/>
</dbReference>
<feature type="chain" id="PRO_5045954880" description="Lipoprotein" evidence="2">
    <location>
        <begin position="29"/>
        <end position="333"/>
    </location>
</feature>
<evidence type="ECO:0000256" key="1">
    <source>
        <dbReference type="SAM" id="MobiDB-lite"/>
    </source>
</evidence>
<proteinExistence type="predicted"/>
<feature type="signal peptide" evidence="2">
    <location>
        <begin position="1"/>
        <end position="28"/>
    </location>
</feature>
<name>A0ABS5KX58_9ACTN</name>
<comment type="caution">
    <text evidence="3">The sequence shown here is derived from an EMBL/GenBank/DDBJ whole genome shotgun (WGS) entry which is preliminary data.</text>
</comment>
<keyword evidence="4" id="KW-1185">Reference proteome</keyword>
<protein>
    <recommendedName>
        <fullName evidence="5">Lipoprotein</fullName>
    </recommendedName>
</protein>
<feature type="compositionally biased region" description="Low complexity" evidence="1">
    <location>
        <begin position="30"/>
        <end position="52"/>
    </location>
</feature>